<protein>
    <submittedName>
        <fullName evidence="1">Uncharacterized protein</fullName>
    </submittedName>
</protein>
<dbReference type="Proteomes" id="UP001234297">
    <property type="component" value="Chromosome 12"/>
</dbReference>
<sequence>MADFPPNLDDGEFYLPSDIYPPEFPTIFSSNSTTETTPQFPSELTYMQDLAEQLARENMVFQQTPKLPPNPPQFEPVRPLQNGFGRGGFQYHAAFGRGGVRPGFIPVYPVYPVKPHPVQMENLVQGRARAWPRQQQTPVQSRSVPVRSSSGSARGEGARGTGVFLPRVLVSPDTRKKPFMKTTEQVPPGRNAGNQGIPPPPNRRLPRDWTY</sequence>
<keyword evidence="2" id="KW-1185">Reference proteome</keyword>
<evidence type="ECO:0000313" key="2">
    <source>
        <dbReference type="Proteomes" id="UP001234297"/>
    </source>
</evidence>
<evidence type="ECO:0000313" key="1">
    <source>
        <dbReference type="EMBL" id="KAJ8615433.1"/>
    </source>
</evidence>
<comment type="caution">
    <text evidence="1">The sequence shown here is derived from an EMBL/GenBank/DDBJ whole genome shotgun (WGS) entry which is preliminary data.</text>
</comment>
<proteinExistence type="predicted"/>
<gene>
    <name evidence="1" type="ORF">MRB53_034805</name>
</gene>
<organism evidence="1 2">
    <name type="scientific">Persea americana</name>
    <name type="common">Avocado</name>
    <dbReference type="NCBI Taxonomy" id="3435"/>
    <lineage>
        <taxon>Eukaryota</taxon>
        <taxon>Viridiplantae</taxon>
        <taxon>Streptophyta</taxon>
        <taxon>Embryophyta</taxon>
        <taxon>Tracheophyta</taxon>
        <taxon>Spermatophyta</taxon>
        <taxon>Magnoliopsida</taxon>
        <taxon>Magnoliidae</taxon>
        <taxon>Laurales</taxon>
        <taxon>Lauraceae</taxon>
        <taxon>Persea</taxon>
    </lineage>
</organism>
<reference evidence="1 2" key="1">
    <citation type="journal article" date="2022" name="Hortic Res">
        <title>A haplotype resolved chromosomal level avocado genome allows analysis of novel avocado genes.</title>
        <authorList>
            <person name="Nath O."/>
            <person name="Fletcher S.J."/>
            <person name="Hayward A."/>
            <person name="Shaw L.M."/>
            <person name="Masouleh A.K."/>
            <person name="Furtado A."/>
            <person name="Henry R.J."/>
            <person name="Mitter N."/>
        </authorList>
    </citation>
    <scope>NUCLEOTIDE SEQUENCE [LARGE SCALE GENOMIC DNA]</scope>
    <source>
        <strain evidence="2">cv. Hass</strain>
    </source>
</reference>
<name>A0ACC2K3D4_PERAE</name>
<accession>A0ACC2K3D4</accession>
<dbReference type="EMBL" id="CM056820">
    <property type="protein sequence ID" value="KAJ8615433.1"/>
    <property type="molecule type" value="Genomic_DNA"/>
</dbReference>